<dbReference type="RefSeq" id="WP_117560545.1">
    <property type="nucleotide sequence ID" value="NZ_JAAITT010000013.1"/>
</dbReference>
<organism evidence="5 8">
    <name type="scientific">Enterocloster aldenensis</name>
    <dbReference type="NCBI Taxonomy" id="358742"/>
    <lineage>
        <taxon>Bacteria</taxon>
        <taxon>Bacillati</taxon>
        <taxon>Bacillota</taxon>
        <taxon>Clostridia</taxon>
        <taxon>Lachnospirales</taxon>
        <taxon>Lachnospiraceae</taxon>
        <taxon>Enterocloster</taxon>
    </lineage>
</organism>
<evidence type="ECO:0000313" key="5">
    <source>
        <dbReference type="EMBL" id="MCG4746715.1"/>
    </source>
</evidence>
<feature type="domain" description="Carbohydrate kinase PfkB" evidence="4">
    <location>
        <begin position="21"/>
        <end position="245"/>
    </location>
</feature>
<dbReference type="Gene3D" id="3.40.1190.20">
    <property type="match status" value="1"/>
</dbReference>
<dbReference type="SUPFAM" id="SSF53613">
    <property type="entry name" value="Ribokinase-like"/>
    <property type="match status" value="1"/>
</dbReference>
<reference evidence="6 7" key="1">
    <citation type="journal article" date="2020" name="Cell Host Microbe">
        <title>Functional and Genomic Variation between Human-Derived Isolates of Lachnospiraceae Reveals Inter- and Intra-Species Diversity.</title>
        <authorList>
            <person name="Sorbara M.T."/>
            <person name="Littmann E.R."/>
            <person name="Fontana E."/>
            <person name="Moody T.U."/>
            <person name="Kohout C.E."/>
            <person name="Gjonbalaj M."/>
            <person name="Eaton V."/>
            <person name="Seok R."/>
            <person name="Leiner I.M."/>
            <person name="Pamer E.G."/>
        </authorList>
    </citation>
    <scope>NUCLEOTIDE SEQUENCE [LARGE SCALE GENOMIC DNA]</scope>
    <source>
        <strain evidence="6 7">MSK.1.17</strain>
    </source>
</reference>
<dbReference type="EMBL" id="JAAITT010000013">
    <property type="protein sequence ID" value="NSJ49278.1"/>
    <property type="molecule type" value="Genomic_DNA"/>
</dbReference>
<evidence type="ECO:0000256" key="3">
    <source>
        <dbReference type="ARBA" id="ARBA00022777"/>
    </source>
</evidence>
<dbReference type="Proteomes" id="UP001299608">
    <property type="component" value="Unassembled WGS sequence"/>
</dbReference>
<keyword evidence="7" id="KW-1185">Reference proteome</keyword>
<proteinExistence type="inferred from homology"/>
<dbReference type="Pfam" id="PF00294">
    <property type="entry name" value="PfkB"/>
    <property type="match status" value="1"/>
</dbReference>
<keyword evidence="2" id="KW-0808">Transferase</keyword>
<evidence type="ECO:0000256" key="1">
    <source>
        <dbReference type="ARBA" id="ARBA00010688"/>
    </source>
</evidence>
<keyword evidence="3 5" id="KW-0418">Kinase</keyword>
<comment type="caution">
    <text evidence="5">The sequence shown here is derived from an EMBL/GenBank/DDBJ whole genome shotgun (WGS) entry which is preliminary data.</text>
</comment>
<comment type="similarity">
    <text evidence="1">Belongs to the carbohydrate kinase PfkB family.</text>
</comment>
<reference evidence="5" key="3">
    <citation type="submission" date="2022-01" db="EMBL/GenBank/DDBJ databases">
        <title>Collection of gut derived symbiotic bacterial strains cultured from healthy donors.</title>
        <authorList>
            <person name="Lin H."/>
            <person name="Kohout C."/>
            <person name="Waligurski E."/>
            <person name="Pamer E.G."/>
        </authorList>
    </citation>
    <scope>NUCLEOTIDE SEQUENCE</scope>
    <source>
        <strain evidence="5">DFI.6.55</strain>
    </source>
</reference>
<accession>A0AAW5C1K3</accession>
<evidence type="ECO:0000313" key="6">
    <source>
        <dbReference type="EMBL" id="NSJ49278.1"/>
    </source>
</evidence>
<evidence type="ECO:0000313" key="7">
    <source>
        <dbReference type="Proteomes" id="UP000669239"/>
    </source>
</evidence>
<dbReference type="PANTHER" id="PTHR43085:SF41">
    <property type="entry name" value="FRUCTOSELYSINE 6-KINASE"/>
    <property type="match status" value="1"/>
</dbReference>
<dbReference type="InterPro" id="IPR011611">
    <property type="entry name" value="PfkB_dom"/>
</dbReference>
<evidence type="ECO:0000256" key="2">
    <source>
        <dbReference type="ARBA" id="ARBA00022679"/>
    </source>
</evidence>
<dbReference type="PANTHER" id="PTHR43085">
    <property type="entry name" value="HEXOKINASE FAMILY MEMBER"/>
    <property type="match status" value="1"/>
</dbReference>
<dbReference type="Proteomes" id="UP000669239">
    <property type="component" value="Unassembled WGS sequence"/>
</dbReference>
<gene>
    <name evidence="6" type="ORF">G5B36_11255</name>
    <name evidence="5" type="ORF">L0N08_14930</name>
</gene>
<dbReference type="InterPro" id="IPR050306">
    <property type="entry name" value="PfkB_Carbo_kinase"/>
</dbReference>
<dbReference type="InterPro" id="IPR029056">
    <property type="entry name" value="Ribokinase-like"/>
</dbReference>
<dbReference type="AlphaFoldDB" id="A0AAW5C1K3"/>
<name>A0AAW5C1K3_9FIRM</name>
<reference evidence="6" key="2">
    <citation type="submission" date="2020-02" db="EMBL/GenBank/DDBJ databases">
        <authorList>
            <person name="Littmann E."/>
            <person name="Sorbara M."/>
        </authorList>
    </citation>
    <scope>NUCLEOTIDE SEQUENCE</scope>
    <source>
        <strain evidence="6">MSK.1.17</strain>
    </source>
</reference>
<sequence length="300" mass="33391">MLRLIGVGDNVVDCNYTTGIMYPGGNSLNFSVYGRQLGHETAYAGVLGTDIQADMVVHALEDKGVDISRCVRVQGETGICGIRLKDGDRTITDENDAGVVKSHPLQITEELLEYIKTFDVVHSSCFSHIEDQLVKIRETGVPLLYDFSDVWEEKDLAAVCPDITIAFFSGKDLGEEKLKELLHRCVHGYGCRLAVTTIGSRGAIVYNGRKYYRKLPYNFEAPVADTTGAGDSWITAFISSYIENKGRMDRLHEEQLPDFTRQADREDYEDQLIEFSMCAGNLLARHNCLVEGSFGYGTAF</sequence>
<evidence type="ECO:0000313" key="8">
    <source>
        <dbReference type="Proteomes" id="UP001299608"/>
    </source>
</evidence>
<dbReference type="GO" id="GO:0016301">
    <property type="term" value="F:kinase activity"/>
    <property type="evidence" value="ECO:0007669"/>
    <property type="project" value="UniProtKB-KW"/>
</dbReference>
<evidence type="ECO:0000259" key="4">
    <source>
        <dbReference type="Pfam" id="PF00294"/>
    </source>
</evidence>
<protein>
    <submittedName>
        <fullName evidence="6">Fructoselysine 6-kinase</fullName>
    </submittedName>
    <submittedName>
        <fullName evidence="5">PfkB family carbohydrate kinase</fullName>
    </submittedName>
</protein>
<dbReference type="EMBL" id="JAKNGE010000017">
    <property type="protein sequence ID" value="MCG4746715.1"/>
    <property type="molecule type" value="Genomic_DNA"/>
</dbReference>